<dbReference type="PANTHER" id="PTHR44068">
    <property type="entry name" value="ZGC:194242"/>
    <property type="match status" value="1"/>
</dbReference>
<keyword evidence="3" id="KW-0830">Ubiquinone</keyword>
<dbReference type="InterPro" id="IPR050447">
    <property type="entry name" value="Erg6_SMT_methyltransf"/>
</dbReference>
<keyword evidence="1" id="KW-0808">Transferase</keyword>
<evidence type="ECO:0000259" key="2">
    <source>
        <dbReference type="Pfam" id="PF08241"/>
    </source>
</evidence>
<feature type="domain" description="Methyltransferase type 11" evidence="2">
    <location>
        <begin position="70"/>
        <end position="167"/>
    </location>
</feature>
<protein>
    <submittedName>
        <fullName evidence="3">Ubiquinone/menaquinone biosynthesis C-methylase UbiE</fullName>
    </submittedName>
</protein>
<reference evidence="4" key="1">
    <citation type="submission" date="2016-10" db="EMBL/GenBank/DDBJ databases">
        <authorList>
            <person name="Varghese N."/>
            <person name="Submissions S."/>
        </authorList>
    </citation>
    <scope>NUCLEOTIDE SEQUENCE [LARGE SCALE GENOMIC DNA]</scope>
    <source>
        <strain evidence="4">LMG 26031</strain>
    </source>
</reference>
<dbReference type="STRING" id="667676.SAMN05192539_1006132"/>
<dbReference type="GO" id="GO:0008757">
    <property type="term" value="F:S-adenosylmethionine-dependent methyltransferase activity"/>
    <property type="evidence" value="ECO:0007669"/>
    <property type="project" value="InterPro"/>
</dbReference>
<accession>A0A1H6VNV6</accession>
<dbReference type="PANTHER" id="PTHR44068:SF11">
    <property type="entry name" value="GERANYL DIPHOSPHATE 2-C-METHYLTRANSFERASE"/>
    <property type="match status" value="1"/>
</dbReference>
<keyword evidence="3" id="KW-0489">Methyltransferase</keyword>
<dbReference type="OrthoDB" id="529208at2"/>
<dbReference type="AlphaFoldDB" id="A0A1H6VNV6"/>
<dbReference type="InterPro" id="IPR029063">
    <property type="entry name" value="SAM-dependent_MTases_sf"/>
</dbReference>
<keyword evidence="4" id="KW-1185">Reference proteome</keyword>
<dbReference type="GO" id="GO:0032259">
    <property type="term" value="P:methylation"/>
    <property type="evidence" value="ECO:0007669"/>
    <property type="project" value="UniProtKB-KW"/>
</dbReference>
<dbReference type="Gene3D" id="3.40.50.150">
    <property type="entry name" value="Vaccinia Virus protein VP39"/>
    <property type="match status" value="1"/>
</dbReference>
<proteinExistence type="predicted"/>
<dbReference type="CDD" id="cd02440">
    <property type="entry name" value="AdoMet_MTases"/>
    <property type="match status" value="1"/>
</dbReference>
<dbReference type="RefSeq" id="WP_090865086.1">
    <property type="nucleotide sequence ID" value="NZ_FNYE01000006.1"/>
</dbReference>
<dbReference type="InterPro" id="IPR013216">
    <property type="entry name" value="Methyltransf_11"/>
</dbReference>
<dbReference type="Proteomes" id="UP000198866">
    <property type="component" value="Unassembled WGS sequence"/>
</dbReference>
<organism evidence="3 4">
    <name type="scientific">Paraburkholderia diazotrophica</name>
    <dbReference type="NCBI Taxonomy" id="667676"/>
    <lineage>
        <taxon>Bacteria</taxon>
        <taxon>Pseudomonadati</taxon>
        <taxon>Pseudomonadota</taxon>
        <taxon>Betaproteobacteria</taxon>
        <taxon>Burkholderiales</taxon>
        <taxon>Burkholderiaceae</taxon>
        <taxon>Paraburkholderia</taxon>
    </lineage>
</organism>
<dbReference type="EMBL" id="FNYE01000006">
    <property type="protein sequence ID" value="SEJ06321.1"/>
    <property type="molecule type" value="Genomic_DNA"/>
</dbReference>
<name>A0A1H6VNV6_9BURK</name>
<gene>
    <name evidence="3" type="ORF">SAMN05192539_1006132</name>
</gene>
<dbReference type="Pfam" id="PF08241">
    <property type="entry name" value="Methyltransf_11"/>
    <property type="match status" value="1"/>
</dbReference>
<evidence type="ECO:0000256" key="1">
    <source>
        <dbReference type="ARBA" id="ARBA00022679"/>
    </source>
</evidence>
<evidence type="ECO:0000313" key="4">
    <source>
        <dbReference type="Proteomes" id="UP000198866"/>
    </source>
</evidence>
<evidence type="ECO:0000313" key="3">
    <source>
        <dbReference type="EMBL" id="SEJ06321.1"/>
    </source>
</evidence>
<dbReference type="SUPFAM" id="SSF53335">
    <property type="entry name" value="S-adenosyl-L-methionine-dependent methyltransferases"/>
    <property type="match status" value="1"/>
</dbReference>
<sequence length="283" mass="30055">MTDALDGVRDHYRATGLTGRLKAALAVLGPEDQPLTPQQLVALDQFHTRGFAATAELAKLAGITAGMSVLDVGSGVGGPARLIAATCGCRVTGIDLSEAFVDAARYLTRRTGQSEQVSFHAASALELPFDGSHFDAVLLQHVAMNISGRARLYREIARVLKPGGTFATFDVVANGGEPYYPVPWARTPSTSFLLTADATREVIEQAGFRTLVWQDDAEAAKAWFAQLRASGPPPSPNLGVVMGPDFAQLSANLARSLMEGRLGIFTGVFEAASAKTQVQPERQ</sequence>